<dbReference type="Proteomes" id="UP001279734">
    <property type="component" value="Unassembled WGS sequence"/>
</dbReference>
<evidence type="ECO:0000259" key="7">
    <source>
        <dbReference type="PROSITE" id="PS50222"/>
    </source>
</evidence>
<keyword evidence="6" id="KW-1133">Transmembrane helix</keyword>
<evidence type="ECO:0000313" key="9">
    <source>
        <dbReference type="Proteomes" id="UP001279734"/>
    </source>
</evidence>
<feature type="domain" description="EF-hand" evidence="7">
    <location>
        <begin position="150"/>
        <end position="185"/>
    </location>
</feature>
<evidence type="ECO:0000256" key="3">
    <source>
        <dbReference type="ARBA" id="ARBA00022737"/>
    </source>
</evidence>
<dbReference type="InterPro" id="IPR018247">
    <property type="entry name" value="EF_Hand_1_Ca_BS"/>
</dbReference>
<reference evidence="8" key="1">
    <citation type="submission" date="2023-05" db="EMBL/GenBank/DDBJ databases">
        <title>Nepenthes gracilis genome sequencing.</title>
        <authorList>
            <person name="Fukushima K."/>
        </authorList>
    </citation>
    <scope>NUCLEOTIDE SEQUENCE</scope>
    <source>
        <strain evidence="8">SING2019-196</strain>
    </source>
</reference>
<feature type="region of interest" description="Disordered" evidence="5">
    <location>
        <begin position="133"/>
        <end position="152"/>
    </location>
</feature>
<evidence type="ECO:0000256" key="1">
    <source>
        <dbReference type="ARBA" id="ARBA00003291"/>
    </source>
</evidence>
<keyword evidence="3" id="KW-0677">Repeat</keyword>
<evidence type="ECO:0000256" key="2">
    <source>
        <dbReference type="ARBA" id="ARBA00022723"/>
    </source>
</evidence>
<keyword evidence="9" id="KW-1185">Reference proteome</keyword>
<dbReference type="PROSITE" id="PS00303">
    <property type="entry name" value="S100_CABP"/>
    <property type="match status" value="1"/>
</dbReference>
<name>A0AAD3T0P2_NEPGR</name>
<dbReference type="Gene3D" id="1.10.238.10">
    <property type="entry name" value="EF-hand"/>
    <property type="match status" value="2"/>
</dbReference>
<dbReference type="SUPFAM" id="SSF47473">
    <property type="entry name" value="EF-hand"/>
    <property type="match status" value="1"/>
</dbReference>
<comment type="caution">
    <text evidence="8">The sequence shown here is derived from an EMBL/GenBank/DDBJ whole genome shotgun (WGS) entry which is preliminary data.</text>
</comment>
<dbReference type="InterPro" id="IPR011992">
    <property type="entry name" value="EF-hand-dom_pair"/>
</dbReference>
<dbReference type="Pfam" id="PF13499">
    <property type="entry name" value="EF-hand_7"/>
    <property type="match status" value="2"/>
</dbReference>
<dbReference type="GO" id="GO:0005509">
    <property type="term" value="F:calcium ion binding"/>
    <property type="evidence" value="ECO:0007669"/>
    <property type="project" value="InterPro"/>
</dbReference>
<sequence length="230" mass="25388">MEIIQLLILAALFIAAFLNLFFHHPKGKLLSWLWSSFKASLACSDTSGETVVAEKNRPGDGRGDLKQVFQAFDRNGDGFVTRQELRESLKNMGVFMDEREVEDLVEDLDVNGDGLVDFDEFCDLFESKKAGEEAGKQGFGTEEGGGVDGDEEEDLKGAFDVFDGDGDGLITGEELSSVLSSLGLKEGKRIEDCEEMIRKVDMDGDGMVNFSEFKKMMMQGNGRLVSNFSF</sequence>
<gene>
    <name evidence="8" type="ORF">Nepgr_022400</name>
</gene>
<feature type="transmembrane region" description="Helical" evidence="6">
    <location>
        <begin position="6"/>
        <end position="22"/>
    </location>
</feature>
<organism evidence="8 9">
    <name type="scientific">Nepenthes gracilis</name>
    <name type="common">Slender pitcher plant</name>
    <dbReference type="NCBI Taxonomy" id="150966"/>
    <lineage>
        <taxon>Eukaryota</taxon>
        <taxon>Viridiplantae</taxon>
        <taxon>Streptophyta</taxon>
        <taxon>Embryophyta</taxon>
        <taxon>Tracheophyta</taxon>
        <taxon>Spermatophyta</taxon>
        <taxon>Magnoliopsida</taxon>
        <taxon>eudicotyledons</taxon>
        <taxon>Gunneridae</taxon>
        <taxon>Pentapetalae</taxon>
        <taxon>Caryophyllales</taxon>
        <taxon>Nepenthaceae</taxon>
        <taxon>Nepenthes</taxon>
    </lineage>
</organism>
<dbReference type="GO" id="GO:0005737">
    <property type="term" value="C:cytoplasm"/>
    <property type="evidence" value="ECO:0007669"/>
    <property type="project" value="UniProtKB-ARBA"/>
</dbReference>
<feature type="domain" description="EF-hand" evidence="7">
    <location>
        <begin position="60"/>
        <end position="95"/>
    </location>
</feature>
<evidence type="ECO:0000256" key="5">
    <source>
        <dbReference type="SAM" id="MobiDB-lite"/>
    </source>
</evidence>
<dbReference type="InterPro" id="IPR039647">
    <property type="entry name" value="EF_hand_pair_protein_CML-like"/>
</dbReference>
<dbReference type="PROSITE" id="PS50222">
    <property type="entry name" value="EF_HAND_2"/>
    <property type="match status" value="4"/>
</dbReference>
<dbReference type="SMART" id="SM00054">
    <property type="entry name" value="EFh"/>
    <property type="match status" value="4"/>
</dbReference>
<feature type="domain" description="EF-hand" evidence="7">
    <location>
        <begin position="96"/>
        <end position="131"/>
    </location>
</feature>
<keyword evidence="2" id="KW-0479">Metal-binding</keyword>
<evidence type="ECO:0000313" key="8">
    <source>
        <dbReference type="EMBL" id="GMH20559.1"/>
    </source>
</evidence>
<dbReference type="AlphaFoldDB" id="A0AAD3T0P2"/>
<dbReference type="PANTHER" id="PTHR10891">
    <property type="entry name" value="EF-HAND CALCIUM-BINDING DOMAIN CONTAINING PROTEIN"/>
    <property type="match status" value="1"/>
</dbReference>
<keyword evidence="6" id="KW-0472">Membrane</keyword>
<dbReference type="CDD" id="cd00051">
    <property type="entry name" value="EFh"/>
    <property type="match status" value="2"/>
</dbReference>
<comment type="function">
    <text evidence="1">Potential calcium sensor.</text>
</comment>
<keyword evidence="4" id="KW-0106">Calcium</keyword>
<dbReference type="InterPro" id="IPR002048">
    <property type="entry name" value="EF_hand_dom"/>
</dbReference>
<keyword evidence="6" id="KW-0812">Transmembrane</keyword>
<accession>A0AAD3T0P2</accession>
<proteinExistence type="predicted"/>
<dbReference type="EMBL" id="BSYO01000022">
    <property type="protein sequence ID" value="GMH20559.1"/>
    <property type="molecule type" value="Genomic_DNA"/>
</dbReference>
<dbReference type="FunFam" id="1.10.238.10:FF:000336">
    <property type="entry name" value="HLH domain-containing protein"/>
    <property type="match status" value="1"/>
</dbReference>
<dbReference type="FunFam" id="1.10.238.10:FF:000089">
    <property type="entry name" value="calmodulin-like protein 3"/>
    <property type="match status" value="1"/>
</dbReference>
<dbReference type="InterPro" id="IPR001751">
    <property type="entry name" value="S100/CaBP7/8-like_CS"/>
</dbReference>
<feature type="domain" description="EF-hand" evidence="7">
    <location>
        <begin position="188"/>
        <end position="223"/>
    </location>
</feature>
<protein>
    <recommendedName>
        <fullName evidence="7">EF-hand domain-containing protein</fullName>
    </recommendedName>
</protein>
<evidence type="ECO:0000256" key="6">
    <source>
        <dbReference type="SAM" id="Phobius"/>
    </source>
</evidence>
<evidence type="ECO:0000256" key="4">
    <source>
        <dbReference type="ARBA" id="ARBA00022837"/>
    </source>
</evidence>
<feature type="compositionally biased region" description="Gly residues" evidence="5">
    <location>
        <begin position="137"/>
        <end position="147"/>
    </location>
</feature>
<dbReference type="PROSITE" id="PS00018">
    <property type="entry name" value="EF_HAND_1"/>
    <property type="match status" value="4"/>
</dbReference>